<dbReference type="EMBL" id="CBTN010000019">
    <property type="protein sequence ID" value="CDH53823.1"/>
    <property type="molecule type" value="Genomic_DNA"/>
</dbReference>
<dbReference type="Proteomes" id="UP000027586">
    <property type="component" value="Unassembled WGS sequence"/>
</dbReference>
<organism evidence="1 2">
    <name type="scientific">Lichtheimia corymbifera JMRC:FSU:9682</name>
    <dbReference type="NCBI Taxonomy" id="1263082"/>
    <lineage>
        <taxon>Eukaryota</taxon>
        <taxon>Fungi</taxon>
        <taxon>Fungi incertae sedis</taxon>
        <taxon>Mucoromycota</taxon>
        <taxon>Mucoromycotina</taxon>
        <taxon>Mucoromycetes</taxon>
        <taxon>Mucorales</taxon>
        <taxon>Lichtheimiaceae</taxon>
        <taxon>Lichtheimia</taxon>
    </lineage>
</organism>
<name>A0A068RUG7_9FUNG</name>
<reference evidence="1" key="1">
    <citation type="submission" date="2013-08" db="EMBL/GenBank/DDBJ databases">
        <title>Gene expansion shapes genome architecture in the human pathogen Lichtheimia corymbifera: an evolutionary genomics analysis in the ancient terrestrial Mucorales (Mucoromycotina).</title>
        <authorList>
            <person name="Schwartze V.U."/>
            <person name="Winter S."/>
            <person name="Shelest E."/>
            <person name="Marcet-Houben M."/>
            <person name="Horn F."/>
            <person name="Wehner S."/>
            <person name="Hoffmann K."/>
            <person name="Riege K."/>
            <person name="Sammeth M."/>
            <person name="Nowrousian M."/>
            <person name="Valiante V."/>
            <person name="Linde J."/>
            <person name="Jacobsen I.D."/>
            <person name="Marz M."/>
            <person name="Brakhage A.A."/>
            <person name="Gabaldon T."/>
            <person name="Bocker S."/>
            <person name="Voigt K."/>
        </authorList>
    </citation>
    <scope>NUCLEOTIDE SEQUENCE [LARGE SCALE GENOMIC DNA]</scope>
    <source>
        <strain evidence="1">FSU 9682</strain>
    </source>
</reference>
<accession>A0A068RUG7</accession>
<evidence type="ECO:0000313" key="2">
    <source>
        <dbReference type="Proteomes" id="UP000027586"/>
    </source>
</evidence>
<keyword evidence="2" id="KW-1185">Reference proteome</keyword>
<gene>
    <name evidence="1" type="ORF">LCOR_05136.1</name>
</gene>
<comment type="caution">
    <text evidence="1">The sequence shown here is derived from an EMBL/GenBank/DDBJ whole genome shotgun (WGS) entry which is preliminary data.</text>
</comment>
<proteinExistence type="predicted"/>
<evidence type="ECO:0000313" key="1">
    <source>
        <dbReference type="EMBL" id="CDH53823.1"/>
    </source>
</evidence>
<protein>
    <submittedName>
        <fullName evidence="1">Uncharacterized protein</fullName>
    </submittedName>
</protein>
<dbReference type="VEuPathDB" id="FungiDB:LCOR_05136.1"/>
<dbReference type="AlphaFoldDB" id="A0A068RUG7"/>
<sequence>MVTCLFGAIKVYRSLKAFVVKYRPFPLAIHCSSSKMDGMEIRFLCEGRALLRSSTRIKKAFPWLCHWSLAHFLLFASATTSNNFYIFRCRQGLSPPTVVLVVDDSFDGYPATHVYYRWIICIINKQAAAMSSRIHVFSVSNIYSILWIRLRMMIDGIAGMDYILAKGALQPRMLLEYSSQCMQQLFYYHGRRMLTAATKITMT</sequence>